<dbReference type="Proteomes" id="UP000029669">
    <property type="component" value="Chromosome"/>
</dbReference>
<dbReference type="RefSeq" id="WP_175574658.1">
    <property type="nucleotide sequence ID" value="NZ_CP009170.1"/>
</dbReference>
<dbReference type="KEGG" id="tki:TKV_c08120"/>
<name>A0A097AQ84_THEKI</name>
<dbReference type="STRING" id="2325.TKV_c08120"/>
<dbReference type="HOGENOM" id="CLU_3123708_0_0_9"/>
<keyword evidence="2" id="KW-1185">Reference proteome</keyword>
<sequence length="50" mass="5793">MNKELTEKNSAAVMTYKNLIILVQYSSTKEVDIGVMNDVMIELEKILRKF</sequence>
<dbReference type="eggNOG" id="ENOG503091Z">
    <property type="taxonomic scope" value="Bacteria"/>
</dbReference>
<evidence type="ECO:0000313" key="1">
    <source>
        <dbReference type="EMBL" id="AIS51994.1"/>
    </source>
</evidence>
<organism evidence="1 2">
    <name type="scientific">Thermoanaerobacter kivui</name>
    <name type="common">Acetogenium kivui</name>
    <dbReference type="NCBI Taxonomy" id="2325"/>
    <lineage>
        <taxon>Bacteria</taxon>
        <taxon>Bacillati</taxon>
        <taxon>Bacillota</taxon>
        <taxon>Clostridia</taxon>
        <taxon>Thermoanaerobacterales</taxon>
        <taxon>Thermoanaerobacteraceae</taxon>
        <taxon>Thermoanaerobacter</taxon>
    </lineage>
</organism>
<accession>A0A097AQ84</accession>
<protein>
    <submittedName>
        <fullName evidence="1">Uncharacterized protein</fullName>
    </submittedName>
</protein>
<dbReference type="AlphaFoldDB" id="A0A097AQ84"/>
<gene>
    <name evidence="1" type="ORF">TKV_c08120</name>
</gene>
<proteinExistence type="predicted"/>
<dbReference type="EMBL" id="CP009170">
    <property type="protein sequence ID" value="AIS51994.1"/>
    <property type="molecule type" value="Genomic_DNA"/>
</dbReference>
<evidence type="ECO:0000313" key="2">
    <source>
        <dbReference type="Proteomes" id="UP000029669"/>
    </source>
</evidence>
<reference evidence="2" key="1">
    <citation type="journal article" date="2015" name="Genome Announc.">
        <title>Whole-Genome Sequences of 80 Environmental and Clinical Isolates of Burkholderia pseudomallei.</title>
        <authorList>
            <person name="Johnson S.L."/>
            <person name="Baker A.L."/>
            <person name="Chain P.S."/>
            <person name="Currie B.J."/>
            <person name="Daligault H.E."/>
            <person name="Davenport K.W."/>
            <person name="Davis C.B."/>
            <person name="Inglis T.J."/>
            <person name="Kaestli M."/>
            <person name="Koren S."/>
            <person name="Mayo M."/>
            <person name="Merritt A.J."/>
            <person name="Price E.P."/>
            <person name="Sarovich D.S."/>
            <person name="Warner J."/>
            <person name="Rosovitz M.J."/>
        </authorList>
    </citation>
    <scope>NUCLEOTIDE SEQUENCE [LARGE SCALE GENOMIC DNA]</scope>
    <source>
        <strain evidence="2">DSM 2030</strain>
    </source>
</reference>